<keyword evidence="2" id="KW-1185">Reference proteome</keyword>
<dbReference type="RefSeq" id="WP_085765406.1">
    <property type="nucleotide sequence ID" value="NZ_CP019344.1"/>
</dbReference>
<organism evidence="1 2">
    <name type="scientific">Nonlabens spongiae</name>
    <dbReference type="NCBI Taxonomy" id="331648"/>
    <lineage>
        <taxon>Bacteria</taxon>
        <taxon>Pseudomonadati</taxon>
        <taxon>Bacteroidota</taxon>
        <taxon>Flavobacteriia</taxon>
        <taxon>Flavobacteriales</taxon>
        <taxon>Flavobacteriaceae</taxon>
        <taxon>Nonlabens</taxon>
    </lineage>
</organism>
<dbReference type="EMBL" id="CP019344">
    <property type="protein sequence ID" value="ARN76606.1"/>
    <property type="molecule type" value="Genomic_DNA"/>
</dbReference>
<protein>
    <submittedName>
        <fullName evidence="1">Uncharacterized protein</fullName>
    </submittedName>
</protein>
<evidence type="ECO:0000313" key="2">
    <source>
        <dbReference type="Proteomes" id="UP000193431"/>
    </source>
</evidence>
<name>A0A1W6MGG8_9FLAO</name>
<accession>A0A1W6MGG8</accession>
<evidence type="ECO:0000313" key="1">
    <source>
        <dbReference type="EMBL" id="ARN76606.1"/>
    </source>
</evidence>
<dbReference type="AlphaFoldDB" id="A0A1W6MGG8"/>
<reference evidence="1 2" key="1">
    <citation type="submission" date="2016-11" db="EMBL/GenBank/DDBJ databases">
        <title>Trade-off between light-utilization and light-protection in marine flavobacteria.</title>
        <authorList>
            <person name="Kumagai Y."/>
        </authorList>
    </citation>
    <scope>NUCLEOTIDE SEQUENCE [LARGE SCALE GENOMIC DNA]</scope>
    <source>
        <strain evidence="1 2">JCM 13191</strain>
    </source>
</reference>
<sequence length="88" mass="10117">MASIRDLKQDINYVLGDIIEAAMIHQAAHPKEDHQKSEKIIDDAIDTFDELIAKVNDRKVENRSAHLKSVRVELEQKGRELIERINSL</sequence>
<gene>
    <name evidence="1" type="ORF">BST97_00510</name>
</gene>
<dbReference type="OrthoDB" id="1121857at2"/>
<dbReference type="STRING" id="331648.BST97_00510"/>
<proteinExistence type="predicted"/>
<dbReference type="Proteomes" id="UP000193431">
    <property type="component" value="Chromosome"/>
</dbReference>